<reference evidence="15" key="1">
    <citation type="submission" date="2024-01" db="EMBL/GenBank/DDBJ databases">
        <title>GRCr8: a new rat reference genome assembly contstructed from accurate long reads and long range scaffolding.</title>
        <authorList>
            <person name="Doris P.A."/>
            <person name="Kalbfleisch T."/>
            <person name="Li K."/>
            <person name="Howe K."/>
            <person name="Wood J."/>
        </authorList>
    </citation>
    <scope>NUCLEOTIDE SEQUENCE [LARGE SCALE GENOMIC DNA]</scope>
    <source>
        <strain evidence="15">Brown Norway</strain>
    </source>
</reference>
<keyword evidence="3 13" id="KW-0919">Taste</keyword>
<evidence type="ECO:0000313" key="16">
    <source>
        <dbReference type="Proteomes" id="UP000002494"/>
    </source>
</evidence>
<keyword evidence="11 13" id="KW-0807">Transducer</keyword>
<dbReference type="InterPro" id="IPR007960">
    <property type="entry name" value="TAS2R"/>
</dbReference>
<evidence type="ECO:0000256" key="2">
    <source>
        <dbReference type="ARBA" id="ARBA00007376"/>
    </source>
</evidence>
<dbReference type="Ensembl" id="ENSRNOT00000163450.1">
    <property type="protein sequence ID" value="ENSRNOP00000112723.1"/>
    <property type="gene ID" value="ENSRNOG00000080141.1"/>
</dbReference>
<dbReference type="Proteomes" id="UP000002494">
    <property type="component" value="Chromosome 4"/>
</dbReference>
<evidence type="ECO:0000256" key="7">
    <source>
        <dbReference type="ARBA" id="ARBA00023040"/>
    </source>
</evidence>
<evidence type="ECO:0000256" key="14">
    <source>
        <dbReference type="SAM" id="Phobius"/>
    </source>
</evidence>
<comment type="similarity">
    <text evidence="2 12">Belongs to the G-protein coupled receptor T2R family.</text>
</comment>
<evidence type="ECO:0000256" key="12">
    <source>
        <dbReference type="RuleBase" id="RU004423"/>
    </source>
</evidence>
<feature type="transmembrane region" description="Helical" evidence="14">
    <location>
        <begin position="206"/>
        <end position="227"/>
    </location>
</feature>
<reference evidence="15" key="3">
    <citation type="submission" date="2025-09" db="UniProtKB">
        <authorList>
            <consortium name="Ensembl"/>
        </authorList>
    </citation>
    <scope>IDENTIFICATION</scope>
    <source>
        <strain evidence="15">Brown Norway</strain>
    </source>
</reference>
<dbReference type="SUPFAM" id="SSF81321">
    <property type="entry name" value="Family A G protein-coupled receptor-like"/>
    <property type="match status" value="1"/>
</dbReference>
<evidence type="ECO:0000313" key="15">
    <source>
        <dbReference type="Ensembl" id="ENSRNOP00000112723.1"/>
    </source>
</evidence>
<keyword evidence="7 13" id="KW-0297">G-protein coupled receptor</keyword>
<protein>
    <recommendedName>
        <fullName evidence="13">Taste receptor type 2</fullName>
    </recommendedName>
</protein>
<feature type="transmembrane region" description="Helical" evidence="14">
    <location>
        <begin position="12"/>
        <end position="41"/>
    </location>
</feature>
<name>A0ABK0M3E6_RAT</name>
<evidence type="ECO:0000256" key="9">
    <source>
        <dbReference type="ARBA" id="ARBA00023170"/>
    </source>
</evidence>
<keyword evidence="5 13" id="KW-0812">Transmembrane</keyword>
<keyword evidence="6 14" id="KW-1133">Transmembrane helix</keyword>
<evidence type="ECO:0000256" key="1">
    <source>
        <dbReference type="ARBA" id="ARBA00004141"/>
    </source>
</evidence>
<evidence type="ECO:0000256" key="4">
    <source>
        <dbReference type="ARBA" id="ARBA00022606"/>
    </source>
</evidence>
<sequence length="333" mass="38224">MFSQKTNYSHLFTFSIIFYVEIVTGILGNGFIALVNIMDWLKRRRISTADQILTALALTRLIYVWSVLICILLLFLCPHLSMRPEMFTAIGVIWVVDNHFSIWLATCLGVFYFLKIASFSNSLFLYLKWRVKKVVLMIILISLIFLMLNISSLGMYDHFSIDVYEGNMSYNLVDSTHFPRIFLFTNSSKVFLIANSSHVFLPINSLFMLIPFTVSLVAFFVLFLSLWKHHKKMQVNAKGPRDASTMAHTKALQIGFSFLLLYAIYLLFIITGILNLDLMRYIVILLFDHISGAVFSISHSFVLILGNSKLRQATLSVLPCLRCRSKDMDTVVF</sequence>
<feature type="transmembrane region" description="Helical" evidence="14">
    <location>
        <begin position="281"/>
        <end position="305"/>
    </location>
</feature>
<dbReference type="PANTHER" id="PTHR11394">
    <property type="entry name" value="TASTE RECEPTOR TYPE 2"/>
    <property type="match status" value="1"/>
</dbReference>
<keyword evidence="4 13" id="KW-0716">Sensory transduction</keyword>
<keyword evidence="9 13" id="KW-0675">Receptor</keyword>
<evidence type="ECO:0000256" key="3">
    <source>
        <dbReference type="ARBA" id="ARBA00022480"/>
    </source>
</evidence>
<dbReference type="GeneTree" id="ENSGT01150000286975"/>
<evidence type="ECO:0000256" key="10">
    <source>
        <dbReference type="ARBA" id="ARBA00023180"/>
    </source>
</evidence>
<evidence type="ECO:0000256" key="6">
    <source>
        <dbReference type="ARBA" id="ARBA00022989"/>
    </source>
</evidence>
<keyword evidence="16" id="KW-1185">Reference proteome</keyword>
<comment type="subcellular location">
    <subcellularLocation>
        <location evidence="1 13">Membrane</location>
        <topology evidence="1 13">Multi-pass membrane protein</topology>
    </subcellularLocation>
</comment>
<gene>
    <name evidence="15" type="primary">Tas2r123</name>
</gene>
<feature type="transmembrane region" description="Helical" evidence="14">
    <location>
        <begin position="62"/>
        <end position="82"/>
    </location>
</feature>
<proteinExistence type="inferred from homology"/>
<keyword evidence="10" id="KW-0325">Glycoprotein</keyword>
<feature type="transmembrane region" description="Helical" evidence="14">
    <location>
        <begin position="251"/>
        <end position="275"/>
    </location>
</feature>
<organism evidence="15 16">
    <name type="scientific">Rattus norvegicus</name>
    <name type="common">Rat</name>
    <dbReference type="NCBI Taxonomy" id="10116"/>
    <lineage>
        <taxon>Eukaryota</taxon>
        <taxon>Metazoa</taxon>
        <taxon>Chordata</taxon>
        <taxon>Craniata</taxon>
        <taxon>Vertebrata</taxon>
        <taxon>Euteleostomi</taxon>
        <taxon>Mammalia</taxon>
        <taxon>Eutheria</taxon>
        <taxon>Euarchontoglires</taxon>
        <taxon>Glires</taxon>
        <taxon>Rodentia</taxon>
        <taxon>Myomorpha</taxon>
        <taxon>Muroidea</taxon>
        <taxon>Muridae</taxon>
        <taxon>Murinae</taxon>
        <taxon>Rattus</taxon>
    </lineage>
</organism>
<evidence type="ECO:0000256" key="11">
    <source>
        <dbReference type="ARBA" id="ARBA00023224"/>
    </source>
</evidence>
<evidence type="ECO:0000256" key="13">
    <source>
        <dbReference type="RuleBase" id="RU004424"/>
    </source>
</evidence>
<feature type="transmembrane region" description="Helical" evidence="14">
    <location>
        <begin position="134"/>
        <end position="156"/>
    </location>
</feature>
<keyword evidence="8 13" id="KW-0472">Membrane</keyword>
<dbReference type="Gene3D" id="1.20.1070.10">
    <property type="entry name" value="Rhodopsin 7-helix transmembrane proteins"/>
    <property type="match status" value="1"/>
</dbReference>
<dbReference type="PANTHER" id="PTHR11394:SF80">
    <property type="entry name" value="TASTE RECEPTOR TYPE 2 MEMBER 123"/>
    <property type="match status" value="1"/>
</dbReference>
<evidence type="ECO:0000256" key="8">
    <source>
        <dbReference type="ARBA" id="ARBA00023136"/>
    </source>
</evidence>
<dbReference type="Pfam" id="PF05296">
    <property type="entry name" value="TAS2R"/>
    <property type="match status" value="1"/>
</dbReference>
<dbReference type="CDD" id="cd15019">
    <property type="entry name" value="7tm_TAS2R14-like"/>
    <property type="match status" value="1"/>
</dbReference>
<reference evidence="15" key="2">
    <citation type="submission" date="2025-08" db="UniProtKB">
        <authorList>
            <consortium name="Ensembl"/>
        </authorList>
    </citation>
    <scope>IDENTIFICATION</scope>
    <source>
        <strain evidence="15">Brown Norway</strain>
    </source>
</reference>
<feature type="transmembrane region" description="Helical" evidence="14">
    <location>
        <begin position="102"/>
        <end position="127"/>
    </location>
</feature>
<accession>A0ABK0M3E6</accession>
<evidence type="ECO:0000256" key="5">
    <source>
        <dbReference type="ARBA" id="ARBA00022692"/>
    </source>
</evidence>